<dbReference type="InterPro" id="IPR000687">
    <property type="entry name" value="RIO_kinase"/>
</dbReference>
<feature type="binding site" evidence="24">
    <location>
        <position position="317"/>
    </location>
    <ligand>
        <name>Mg(2+)</name>
        <dbReference type="ChEBI" id="CHEBI:18420"/>
    </ligand>
</feature>
<evidence type="ECO:0000256" key="11">
    <source>
        <dbReference type="ARBA" id="ARBA00022741"/>
    </source>
</evidence>
<comment type="catalytic activity">
    <reaction evidence="17 21">
        <text>L-seryl-[protein] + ATP = O-phospho-L-seryl-[protein] + ADP + H(+)</text>
        <dbReference type="Rhea" id="RHEA:17989"/>
        <dbReference type="Rhea" id="RHEA-COMP:9863"/>
        <dbReference type="Rhea" id="RHEA-COMP:11604"/>
        <dbReference type="ChEBI" id="CHEBI:15378"/>
        <dbReference type="ChEBI" id="CHEBI:29999"/>
        <dbReference type="ChEBI" id="CHEBI:30616"/>
        <dbReference type="ChEBI" id="CHEBI:83421"/>
        <dbReference type="ChEBI" id="CHEBI:456216"/>
        <dbReference type="EC" id="2.7.11.1"/>
    </reaction>
</comment>
<dbReference type="GO" id="GO:0042254">
    <property type="term" value="P:ribosome biogenesis"/>
    <property type="evidence" value="ECO:0007669"/>
    <property type="project" value="UniProtKB-KW"/>
</dbReference>
<dbReference type="InterPro" id="IPR018934">
    <property type="entry name" value="RIO_dom"/>
</dbReference>
<feature type="active site" description="Proton acceptor" evidence="22">
    <location>
        <position position="312"/>
    </location>
</feature>
<dbReference type="InterPro" id="IPR011009">
    <property type="entry name" value="Kinase-like_dom_sf"/>
</dbReference>
<dbReference type="Gene3D" id="3.30.200.20">
    <property type="entry name" value="Phosphorylase Kinase, domain 1"/>
    <property type="match status" value="1"/>
</dbReference>
<evidence type="ECO:0000256" key="12">
    <source>
        <dbReference type="ARBA" id="ARBA00022777"/>
    </source>
</evidence>
<evidence type="ECO:0000256" key="20">
    <source>
        <dbReference type="ARBA" id="ARBA00063876"/>
    </source>
</evidence>
<dbReference type="SMART" id="SM00090">
    <property type="entry name" value="RIO"/>
    <property type="match status" value="1"/>
</dbReference>
<dbReference type="GO" id="GO:0005737">
    <property type="term" value="C:cytoplasm"/>
    <property type="evidence" value="ECO:0007669"/>
    <property type="project" value="UniProtKB-SubCell"/>
</dbReference>
<evidence type="ECO:0000256" key="13">
    <source>
        <dbReference type="ARBA" id="ARBA00022801"/>
    </source>
</evidence>
<evidence type="ECO:0000256" key="2">
    <source>
        <dbReference type="ARBA" id="ARBA00004496"/>
    </source>
</evidence>
<evidence type="ECO:0000256" key="10">
    <source>
        <dbReference type="ARBA" id="ARBA00022723"/>
    </source>
</evidence>
<protein>
    <recommendedName>
        <fullName evidence="5 21">Serine/threonine-protein kinase RIO1</fullName>
        <ecNumber evidence="4 21">2.7.11.1</ecNumber>
    </recommendedName>
</protein>
<dbReference type="Gene3D" id="1.10.510.10">
    <property type="entry name" value="Transferase(Phosphotransferase) domain 1"/>
    <property type="match status" value="1"/>
</dbReference>
<name>G3UBZ0_LOXAF</name>
<keyword evidence="14 21" id="KW-0067">ATP-binding</keyword>
<dbReference type="PIRSF" id="PIRSF038147">
    <property type="entry name" value="Ser/Thr_PK_RIO1"/>
    <property type="match status" value="1"/>
</dbReference>
<evidence type="ECO:0000256" key="15">
    <source>
        <dbReference type="ARBA" id="ARBA00022842"/>
    </source>
</evidence>
<evidence type="ECO:0000256" key="17">
    <source>
        <dbReference type="ARBA" id="ARBA00048679"/>
    </source>
</evidence>
<dbReference type="SUPFAM" id="SSF56112">
    <property type="entry name" value="Protein kinase-like (PK-like)"/>
    <property type="match status" value="1"/>
</dbReference>
<dbReference type="PANTHER" id="PTHR45723">
    <property type="entry name" value="SERINE/THREONINE-PROTEIN KINASE RIO1"/>
    <property type="match status" value="1"/>
</dbReference>
<reference evidence="27 28" key="1">
    <citation type="submission" date="2009-06" db="EMBL/GenBank/DDBJ databases">
        <title>The Genome Sequence of Loxodonta africana (African elephant).</title>
        <authorList>
            <person name="Di Palma F."/>
            <person name="Heiman D."/>
            <person name="Young S."/>
            <person name="Johnson J."/>
            <person name="Lander E.S."/>
            <person name="Lindblad-Toh K."/>
        </authorList>
    </citation>
    <scope>NUCLEOTIDE SEQUENCE [LARGE SCALE GENOMIC DNA]</scope>
    <source>
        <strain evidence="27 28">Isolate ISIS603380</strain>
    </source>
</reference>
<evidence type="ECO:0000256" key="18">
    <source>
        <dbReference type="ARBA" id="ARBA00049360"/>
    </source>
</evidence>
<dbReference type="CDD" id="cd05147">
    <property type="entry name" value="RIO1_euk"/>
    <property type="match status" value="1"/>
</dbReference>
<evidence type="ECO:0000256" key="5">
    <source>
        <dbReference type="ARBA" id="ARBA00016038"/>
    </source>
</evidence>
<evidence type="ECO:0000256" key="21">
    <source>
        <dbReference type="PIRNR" id="PIRNR038147"/>
    </source>
</evidence>
<comment type="subcellular location">
    <subcellularLocation>
        <location evidence="2">Cytoplasm</location>
    </subcellularLocation>
</comment>
<dbReference type="GO" id="GO:0004674">
    <property type="term" value="F:protein serine/threonine kinase activity"/>
    <property type="evidence" value="ECO:0007669"/>
    <property type="project" value="UniProtKB-KW"/>
</dbReference>
<keyword evidence="11 21" id="KW-0547">Nucleotide-binding</keyword>
<dbReference type="Ensembl" id="ENSLAFT00000031667.1">
    <property type="protein sequence ID" value="ENSLAFP00000025348.1"/>
    <property type="gene ID" value="ENSLAFG00000005504.3"/>
</dbReference>
<dbReference type="GO" id="GO:0016887">
    <property type="term" value="F:ATP hydrolysis activity"/>
    <property type="evidence" value="ECO:0007669"/>
    <property type="project" value="RHEA"/>
</dbReference>
<evidence type="ECO:0000256" key="19">
    <source>
        <dbReference type="ARBA" id="ARBA00057025"/>
    </source>
</evidence>
<keyword evidence="12 21" id="KW-0418">Kinase</keyword>
<evidence type="ECO:0000259" key="26">
    <source>
        <dbReference type="SMART" id="SM00090"/>
    </source>
</evidence>
<evidence type="ECO:0000256" key="14">
    <source>
        <dbReference type="ARBA" id="ARBA00022840"/>
    </source>
</evidence>
<keyword evidence="6" id="KW-0963">Cytoplasm</keyword>
<dbReference type="Pfam" id="PF01163">
    <property type="entry name" value="RIO1"/>
    <property type="match status" value="1"/>
</dbReference>
<feature type="region of interest" description="Disordered" evidence="25">
    <location>
        <begin position="70"/>
        <end position="94"/>
    </location>
</feature>
<comment type="function">
    <text evidence="19">Involved in the final steps of cytoplasmic maturation of the 40S ribosomal subunit. Involved in processing of 18S-E pre-rRNA to the mature 18S rRNA. Required for the recycling of NOB1 and PNO1 from the late 40S precursor. The association with the very late 40S subunit intermediate may involve a translation-like checkpoint point cycle preceeding the binding to the 60S ribosomal subunit. Despite the protein kinase domain is proposed to act predominantly as an ATPase. The catalytic activity regulates its dynamic association with the 40S subunit. In addition to its role in ribosomal biogenesis acts as an adapter protein by recruiting NCL/nucleolin the to PRMT5 complex for its symmetrical methylation.</text>
</comment>
<evidence type="ECO:0000256" key="24">
    <source>
        <dbReference type="PIRSR" id="PIRSR038147-3"/>
    </source>
</evidence>
<keyword evidence="8 21" id="KW-0723">Serine/threonine-protein kinase</keyword>
<organism evidence="27 28">
    <name type="scientific">Loxodonta africana</name>
    <name type="common">African elephant</name>
    <dbReference type="NCBI Taxonomy" id="9785"/>
    <lineage>
        <taxon>Eukaryota</taxon>
        <taxon>Metazoa</taxon>
        <taxon>Chordata</taxon>
        <taxon>Craniata</taxon>
        <taxon>Vertebrata</taxon>
        <taxon>Euteleostomi</taxon>
        <taxon>Mammalia</taxon>
        <taxon>Eutheria</taxon>
        <taxon>Afrotheria</taxon>
        <taxon>Proboscidea</taxon>
        <taxon>Elephantidae</taxon>
        <taxon>Loxodonta</taxon>
    </lineage>
</organism>
<gene>
    <name evidence="27" type="primary">RIOK1</name>
</gene>
<comment type="catalytic activity">
    <reaction evidence="18">
        <text>ATP + H2O = ADP + phosphate + H(+)</text>
        <dbReference type="Rhea" id="RHEA:13065"/>
        <dbReference type="ChEBI" id="CHEBI:15377"/>
        <dbReference type="ChEBI" id="CHEBI:15378"/>
        <dbReference type="ChEBI" id="CHEBI:30616"/>
        <dbReference type="ChEBI" id="CHEBI:43474"/>
        <dbReference type="ChEBI" id="CHEBI:456216"/>
    </reaction>
</comment>
<evidence type="ECO:0000313" key="27">
    <source>
        <dbReference type="Ensembl" id="ENSLAFP00000025348.1"/>
    </source>
</evidence>
<dbReference type="InterPro" id="IPR018935">
    <property type="entry name" value="RIO_kinase_CS"/>
</dbReference>
<dbReference type="GO" id="GO:0106310">
    <property type="term" value="F:protein serine kinase activity"/>
    <property type="evidence" value="ECO:0007669"/>
    <property type="project" value="RHEA"/>
</dbReference>
<dbReference type="GO" id="GO:0046872">
    <property type="term" value="F:metal ion binding"/>
    <property type="evidence" value="ECO:0007669"/>
    <property type="project" value="UniProtKB-KW"/>
</dbReference>
<dbReference type="InterPro" id="IPR017407">
    <property type="entry name" value="Ser/Thr_kinase_Rio1"/>
</dbReference>
<dbReference type="GO" id="GO:0005524">
    <property type="term" value="F:ATP binding"/>
    <property type="evidence" value="ECO:0007669"/>
    <property type="project" value="UniProtKB-KW"/>
</dbReference>
<feature type="binding site" evidence="23">
    <location>
        <position position="196"/>
    </location>
    <ligand>
        <name>ATP</name>
        <dbReference type="ChEBI" id="CHEBI:30616"/>
    </ligand>
</feature>
<evidence type="ECO:0000256" key="1">
    <source>
        <dbReference type="ARBA" id="ARBA00001946"/>
    </source>
</evidence>
<dbReference type="GeneTree" id="ENSGT00940000157075"/>
<dbReference type="AlphaFoldDB" id="G3UBZ0"/>
<feature type="compositionally biased region" description="Polar residues" evidence="25">
    <location>
        <begin position="74"/>
        <end position="93"/>
    </location>
</feature>
<evidence type="ECO:0000256" key="4">
    <source>
        <dbReference type="ARBA" id="ARBA00012513"/>
    </source>
</evidence>
<sequence length="550" mass="63707">MDYRRLLMSRVVPGQFDDAESSDSEEQQQQNEKEEDGVPLEDLQNKGEDETYDDDDDWDWNDRVGKLTKCYASNRGNNPQANRQTSNYSSAKMSTPADKVLRKFENKINLDKLNVTDSVINKVTEKSRQKEADMYRLKDKADRATVEQVLDPRTRMILFKMLTRGIISEINGCISTGKEANVYHASTTNGENRAIKIYKTSILVFKDRDKYVSGEFRFRHGYCKGNPRKMVKTWAEKEMRNLIRLNTAEVPCPEPIMLRSHVLLMGFIGKDDMPAPLLKNVQLSESKARELYLQVIQYMRRMYQDARLVHADLSEFNMLYHNGEVYIIDVSQSVEHDHPHALEFLRKDCANVNEFFLKHSVAVMTVRELFEFVTDPSVTHENMDAYLSKAMEIASQRTSEERSSQDHVDEEVFKRAYIPRTLNEVKNYERDLDIMMKLKEEDMAMNAQQDNILYQTVTGLKKDLSGVQKVPALLENQVKDTTCSDSEDARSSECSDADSEEQGDHAHSKTHTADPELDKKERKKMVKEAQREKRKNKIPKHVKKRKEKTA</sequence>
<dbReference type="InterPro" id="IPR051272">
    <property type="entry name" value="RIO-type_Ser/Thr_kinase"/>
</dbReference>
<feature type="domain" description="RIO kinase" evidence="26">
    <location>
        <begin position="139"/>
        <end position="375"/>
    </location>
</feature>
<keyword evidence="28" id="KW-1185">Reference proteome</keyword>
<keyword evidence="9 21" id="KW-0808">Transferase</keyword>
<feature type="compositionally biased region" description="Basic and acidic residues" evidence="25">
    <location>
        <begin position="502"/>
        <end position="531"/>
    </location>
</feature>
<comment type="cofactor">
    <cofactor evidence="1 24">
        <name>Mg(2+)</name>
        <dbReference type="ChEBI" id="CHEBI:18420"/>
    </cofactor>
</comment>
<keyword evidence="15" id="KW-0460">Magnesium</keyword>
<evidence type="ECO:0000256" key="22">
    <source>
        <dbReference type="PIRSR" id="PIRSR038147-1"/>
    </source>
</evidence>
<feature type="binding site" evidence="23">
    <location>
        <position position="268"/>
    </location>
    <ligand>
        <name>ATP</name>
        <dbReference type="ChEBI" id="CHEBI:30616"/>
    </ligand>
</feature>
<dbReference type="FunFam" id="3.30.200.20:FF:000148">
    <property type="entry name" value="Serine/threonine-protein kinase RIO1"/>
    <property type="match status" value="1"/>
</dbReference>
<dbReference type="FunFam" id="1.10.510.10:FF:000232">
    <property type="entry name" value="Serine/threonine-protein kinase RIO1"/>
    <property type="match status" value="1"/>
</dbReference>
<proteinExistence type="inferred from homology"/>
<comment type="similarity">
    <text evidence="3 21">Belongs to the protein kinase superfamily. RIO-type Ser/Thr kinase family.</text>
</comment>
<feature type="region of interest" description="Disordered" evidence="25">
    <location>
        <begin position="480"/>
        <end position="550"/>
    </location>
</feature>
<feature type="region of interest" description="Disordered" evidence="25">
    <location>
        <begin position="1"/>
        <end position="58"/>
    </location>
</feature>
<keyword evidence="13" id="KW-0378">Hydrolase</keyword>
<keyword evidence="7" id="KW-0690">Ribosome biogenesis</keyword>
<feature type="binding site" evidence="23">
    <location>
        <position position="266"/>
    </location>
    <ligand>
        <name>ATP</name>
        <dbReference type="ChEBI" id="CHEBI:30616"/>
    </ligand>
</feature>
<evidence type="ECO:0000256" key="9">
    <source>
        <dbReference type="ARBA" id="ARBA00022679"/>
    </source>
</evidence>
<dbReference type="Proteomes" id="UP000007646">
    <property type="component" value="Unassembled WGS sequence"/>
</dbReference>
<reference evidence="27" key="2">
    <citation type="submission" date="2025-08" db="UniProtKB">
        <authorList>
            <consortium name="Ensembl"/>
        </authorList>
    </citation>
    <scope>IDENTIFICATION</scope>
    <source>
        <strain evidence="27">Isolate ISIS603380</strain>
    </source>
</reference>
<evidence type="ECO:0000256" key="25">
    <source>
        <dbReference type="SAM" id="MobiDB-lite"/>
    </source>
</evidence>
<evidence type="ECO:0000256" key="7">
    <source>
        <dbReference type="ARBA" id="ARBA00022517"/>
    </source>
</evidence>
<dbReference type="EC" id="2.7.11.1" evidence="4 21"/>
<feature type="active site" description="4-aspartylphosphate intermediate" evidence="22">
    <location>
        <position position="329"/>
    </location>
</feature>
<dbReference type="PROSITE" id="PS01245">
    <property type="entry name" value="RIO1"/>
    <property type="match status" value="1"/>
</dbReference>
<evidence type="ECO:0000256" key="6">
    <source>
        <dbReference type="ARBA" id="ARBA00022490"/>
    </source>
</evidence>
<evidence type="ECO:0000256" key="8">
    <source>
        <dbReference type="ARBA" id="ARBA00022527"/>
    </source>
</evidence>
<dbReference type="HOGENOM" id="CLU_018693_4_3_1"/>
<comment type="subunit">
    <text evidence="20">Associates with the precursor of the 40S ribosome subunit. Interacts (via its N-terminus) with PRMT5 (via its N-terminus). Interacts with WDR77. Found in a PRMT5 complex composed of PRMT5, WDR77 and RIOK1. Interacts (via its C-terminus) with NCL; this interaction targets NCL for PRTM5 methylation.</text>
</comment>
<evidence type="ECO:0000256" key="3">
    <source>
        <dbReference type="ARBA" id="ARBA00009196"/>
    </source>
</evidence>
<reference evidence="27" key="3">
    <citation type="submission" date="2025-09" db="UniProtKB">
        <authorList>
            <consortium name="Ensembl"/>
        </authorList>
    </citation>
    <scope>IDENTIFICATION</scope>
    <source>
        <strain evidence="27">Isolate ISIS603380</strain>
    </source>
</reference>
<feature type="binding site" evidence="24">
    <location>
        <position position="329"/>
    </location>
    <ligand>
        <name>Mg(2+)</name>
        <dbReference type="ChEBI" id="CHEBI:18420"/>
    </ligand>
</feature>
<feature type="compositionally biased region" description="Acidic residues" evidence="25">
    <location>
        <begin position="17"/>
        <end position="26"/>
    </location>
</feature>
<evidence type="ECO:0000256" key="23">
    <source>
        <dbReference type="PIRSR" id="PIRSR038147-2"/>
    </source>
</evidence>
<comment type="catalytic activity">
    <reaction evidence="16 21">
        <text>L-threonyl-[protein] + ATP = O-phospho-L-threonyl-[protein] + ADP + H(+)</text>
        <dbReference type="Rhea" id="RHEA:46608"/>
        <dbReference type="Rhea" id="RHEA-COMP:11060"/>
        <dbReference type="Rhea" id="RHEA-COMP:11605"/>
        <dbReference type="ChEBI" id="CHEBI:15378"/>
        <dbReference type="ChEBI" id="CHEBI:30013"/>
        <dbReference type="ChEBI" id="CHEBI:30616"/>
        <dbReference type="ChEBI" id="CHEBI:61977"/>
        <dbReference type="ChEBI" id="CHEBI:456216"/>
        <dbReference type="EC" id="2.7.11.1"/>
    </reaction>
</comment>
<keyword evidence="10" id="KW-0479">Metal-binding</keyword>
<evidence type="ECO:0000313" key="28">
    <source>
        <dbReference type="Proteomes" id="UP000007646"/>
    </source>
</evidence>
<feature type="compositionally biased region" description="Basic residues" evidence="25">
    <location>
        <begin position="532"/>
        <end position="550"/>
    </location>
</feature>
<accession>G3UBZ0</accession>
<evidence type="ECO:0000256" key="16">
    <source>
        <dbReference type="ARBA" id="ARBA00047899"/>
    </source>
</evidence>